<feature type="signal peptide" evidence="4">
    <location>
        <begin position="1"/>
        <end position="21"/>
    </location>
</feature>
<sequence length="587" mass="64285">MNKRKSLIVALLCAASGSVMAQSVEDGLKDLYYGKYLSAKQNLEKVIAAKPTEDKAYYYLGIAQLGLSDNAGAAATFQKGLAAVPTSALLQAGMGRIDLLNGNAAAAKQKFDAAIAATEGRDGDVARAVADANTEVKGGDRPYALTVMEKLLNNEGRSKKKQYTATAADYIELGDAYRYLGGENGGKAVSTYEKALELDPNNAEAVMKEGLVNYNARLKAEAVADYTKAVNMDPKYGPALYELFLFYTTPKKDQLSWENAAQYLEKYMAVADPADNSKNQLLAASIAFFKKDYDAAISKGQAALPTATEATKNRLTLLVGDSYLQKGDSLNAKKVMDNYAQAVGDSKLDSADYKLLSAIYIKLRSSDTATQNQYTDKALVYLEKYANATTAKDPDTYTQIADALKGARKFVPAAEWYAKANDLKVANKETLQAIDYYNVGINYYSGAVNMKPIDTMLLNKADAAFQKVTEVKPDLAVGYYQRGMTNYAKDQQAQAGLAKPYFDKYIEMSESNLDRNKGTLTNAYTYELLYYYFKEDKANVKLYSDKLLVVDPTNQAVKQIQDNMNAREKQPNKPAGKPAAKQGQNKK</sequence>
<dbReference type="Proteomes" id="UP000240971">
    <property type="component" value="Unassembled WGS sequence"/>
</dbReference>
<accession>A0A2P8HV27</accession>
<evidence type="ECO:0000313" key="6">
    <source>
        <dbReference type="Proteomes" id="UP000240971"/>
    </source>
</evidence>
<dbReference type="SUPFAM" id="SSF48452">
    <property type="entry name" value="TPR-like"/>
    <property type="match status" value="1"/>
</dbReference>
<dbReference type="InterPro" id="IPR050498">
    <property type="entry name" value="Ycf3"/>
</dbReference>
<keyword evidence="4" id="KW-0732">Signal</keyword>
<dbReference type="OrthoDB" id="638548at2"/>
<reference evidence="5 6" key="1">
    <citation type="submission" date="2018-03" db="EMBL/GenBank/DDBJ databases">
        <title>Genomic Encyclopedia of Archaeal and Bacterial Type Strains, Phase II (KMG-II): from individual species to whole genera.</title>
        <authorList>
            <person name="Goeker M."/>
        </authorList>
    </citation>
    <scope>NUCLEOTIDE SEQUENCE [LARGE SCALE GENOMIC DNA]</scope>
    <source>
        <strain evidence="5 6">DSM 24859</strain>
    </source>
</reference>
<evidence type="ECO:0000313" key="5">
    <source>
        <dbReference type="EMBL" id="PSL50072.1"/>
    </source>
</evidence>
<dbReference type="EMBL" id="PYAW01000001">
    <property type="protein sequence ID" value="PSL50072.1"/>
    <property type="molecule type" value="Genomic_DNA"/>
</dbReference>
<keyword evidence="6" id="KW-1185">Reference proteome</keyword>
<proteinExistence type="predicted"/>
<dbReference type="AlphaFoldDB" id="A0A2P8HV27"/>
<dbReference type="Pfam" id="PF13432">
    <property type="entry name" value="TPR_16"/>
    <property type="match status" value="2"/>
</dbReference>
<dbReference type="PANTHER" id="PTHR44858:SF1">
    <property type="entry name" value="UDP-N-ACETYLGLUCOSAMINE--PEPTIDE N-ACETYLGLUCOSAMINYLTRANSFERASE SPINDLY-RELATED"/>
    <property type="match status" value="1"/>
</dbReference>
<organism evidence="5 6">
    <name type="scientific">Chitinophaga niastensis</name>
    <dbReference type="NCBI Taxonomy" id="536980"/>
    <lineage>
        <taxon>Bacteria</taxon>
        <taxon>Pseudomonadati</taxon>
        <taxon>Bacteroidota</taxon>
        <taxon>Chitinophagia</taxon>
        <taxon>Chitinophagales</taxon>
        <taxon>Chitinophagaceae</taxon>
        <taxon>Chitinophaga</taxon>
    </lineage>
</organism>
<name>A0A2P8HV27_CHINA</name>
<evidence type="ECO:0000256" key="4">
    <source>
        <dbReference type="SAM" id="SignalP"/>
    </source>
</evidence>
<evidence type="ECO:0000256" key="3">
    <source>
        <dbReference type="SAM" id="MobiDB-lite"/>
    </source>
</evidence>
<protein>
    <recommendedName>
        <fullName evidence="7">Tetratricopeptide repeat protein</fullName>
    </recommendedName>
</protein>
<evidence type="ECO:0000256" key="1">
    <source>
        <dbReference type="ARBA" id="ARBA00022737"/>
    </source>
</evidence>
<comment type="caution">
    <text evidence="5">The sequence shown here is derived from an EMBL/GenBank/DDBJ whole genome shotgun (WGS) entry which is preliminary data.</text>
</comment>
<dbReference type="SMART" id="SM00028">
    <property type="entry name" value="TPR"/>
    <property type="match status" value="4"/>
</dbReference>
<keyword evidence="2" id="KW-0802">TPR repeat</keyword>
<dbReference type="PANTHER" id="PTHR44858">
    <property type="entry name" value="TETRATRICOPEPTIDE REPEAT PROTEIN 6"/>
    <property type="match status" value="1"/>
</dbReference>
<dbReference type="InterPro" id="IPR019734">
    <property type="entry name" value="TPR_rpt"/>
</dbReference>
<keyword evidence="1" id="KW-0677">Repeat</keyword>
<dbReference type="Gene3D" id="1.25.40.10">
    <property type="entry name" value="Tetratricopeptide repeat domain"/>
    <property type="match status" value="3"/>
</dbReference>
<gene>
    <name evidence="5" type="ORF">CLV51_1011416</name>
</gene>
<dbReference type="RefSeq" id="WP_106527252.1">
    <property type="nucleotide sequence ID" value="NZ_PYAW01000001.1"/>
</dbReference>
<evidence type="ECO:0008006" key="7">
    <source>
        <dbReference type="Google" id="ProtNLM"/>
    </source>
</evidence>
<feature type="chain" id="PRO_5015188155" description="Tetratricopeptide repeat protein" evidence="4">
    <location>
        <begin position="22"/>
        <end position="587"/>
    </location>
</feature>
<evidence type="ECO:0000256" key="2">
    <source>
        <dbReference type="ARBA" id="ARBA00022803"/>
    </source>
</evidence>
<dbReference type="InterPro" id="IPR011990">
    <property type="entry name" value="TPR-like_helical_dom_sf"/>
</dbReference>
<feature type="region of interest" description="Disordered" evidence="3">
    <location>
        <begin position="562"/>
        <end position="587"/>
    </location>
</feature>